<evidence type="ECO:0000256" key="1">
    <source>
        <dbReference type="SAM" id="Coils"/>
    </source>
</evidence>
<comment type="caution">
    <text evidence="3">The sequence shown here is derived from an EMBL/GenBank/DDBJ whole genome shotgun (WGS) entry which is preliminary data.</text>
</comment>
<feature type="region of interest" description="Disordered" evidence="2">
    <location>
        <begin position="533"/>
        <end position="563"/>
    </location>
</feature>
<keyword evidence="4" id="KW-1185">Reference proteome</keyword>
<dbReference type="OrthoDB" id="127886at2759"/>
<gene>
    <name evidence="3" type="ORF">Poli38472_012398</name>
</gene>
<feature type="compositionally biased region" description="Polar residues" evidence="2">
    <location>
        <begin position="347"/>
        <end position="363"/>
    </location>
</feature>
<feature type="compositionally biased region" description="Acidic residues" evidence="2">
    <location>
        <begin position="170"/>
        <end position="191"/>
    </location>
</feature>
<dbReference type="Proteomes" id="UP000794436">
    <property type="component" value="Unassembled WGS sequence"/>
</dbReference>
<feature type="coiled-coil region" evidence="1">
    <location>
        <begin position="481"/>
        <end position="529"/>
    </location>
</feature>
<protein>
    <submittedName>
        <fullName evidence="3">Uncharacterized protein</fullName>
    </submittedName>
</protein>
<proteinExistence type="predicted"/>
<sequence>MLPSRANGAKPLRTRTVDDDLADSNLTRRDISTGLYAFSRVWAHFRRLGWHTKTGEPLSYDHFYIKPGKNLSDGVEYVDYFYGEAALVTYALQIKLFGESEETARSSQVTPDSRRDSTSSRASSVHVKEEVVEAQSANGNGNGKAKRRLRTSTSSKSNGHYAADAIMIESSDDSEESEEESDEYEYDDDGDHDGNDVGGGEEGKEEEEFVEFFPPNAKQNTVQEEQTRVKTESGATISAESEEENSQRPLLKTGKKKRPLSPVSAAASKKYTPKLKTGLPRQVKRKSSPRGLMFEGDVPSFSLDSQEVSDQKPQHSQPKKKVKVKSEPPAPQIIPPALPAAREKAKSSSNASVPRQSTPSAPQSREKDNETTVQVGNMASSEQWMCTFSDITAFKMLPEKRDHPSDMVFEGLVDCLHALPTSDADGCVTTPDVEPGPGSVDLIRSGHSGNNVRLQLDFLAGLRWAQQYGLPLKVVPEQHRLASALHQLDETKRELELTRRNMGALTVRNQQLERECQKHLKKVMKLEEQLKSSVNATPPPVPTQRVPAPSISPPNATPGTKQPTVSTFIVRSSWLKSSFTHSPATIWEIRWEEIVSISFKAFELVSNRKNSVVKIRERGTYQLNLNVTHVASRRLVISMNSVAGASPRMLDPTVVQYFEETGKCTSRIDQLLECEEQDTLVVQLQSCAGIESLPSCIKIVKRDPFIPQTNTWMLSQLDKHMPYSQEGVSSW</sequence>
<evidence type="ECO:0000256" key="2">
    <source>
        <dbReference type="SAM" id="MobiDB-lite"/>
    </source>
</evidence>
<feature type="compositionally biased region" description="Pro residues" evidence="2">
    <location>
        <begin position="328"/>
        <end position="338"/>
    </location>
</feature>
<accession>A0A8K1CPC0</accession>
<dbReference type="EMBL" id="SPLM01000005">
    <property type="protein sequence ID" value="TMW67282.1"/>
    <property type="molecule type" value="Genomic_DNA"/>
</dbReference>
<feature type="region of interest" description="Disordered" evidence="2">
    <location>
        <begin position="101"/>
        <end position="373"/>
    </location>
</feature>
<evidence type="ECO:0000313" key="4">
    <source>
        <dbReference type="Proteomes" id="UP000794436"/>
    </source>
</evidence>
<evidence type="ECO:0000313" key="3">
    <source>
        <dbReference type="EMBL" id="TMW67282.1"/>
    </source>
</evidence>
<reference evidence="3" key="1">
    <citation type="submission" date="2019-03" db="EMBL/GenBank/DDBJ databases">
        <title>Long read genome sequence of the mycoparasitic Pythium oligandrum ATCC 38472 isolated from sugarbeet rhizosphere.</title>
        <authorList>
            <person name="Gaulin E."/>
        </authorList>
    </citation>
    <scope>NUCLEOTIDE SEQUENCE</scope>
    <source>
        <strain evidence="3">ATCC 38472_TT</strain>
    </source>
</reference>
<name>A0A8K1CPC0_PYTOL</name>
<dbReference type="AlphaFoldDB" id="A0A8K1CPC0"/>
<organism evidence="3 4">
    <name type="scientific">Pythium oligandrum</name>
    <name type="common">Mycoparasitic fungus</name>
    <dbReference type="NCBI Taxonomy" id="41045"/>
    <lineage>
        <taxon>Eukaryota</taxon>
        <taxon>Sar</taxon>
        <taxon>Stramenopiles</taxon>
        <taxon>Oomycota</taxon>
        <taxon>Peronosporomycetes</taxon>
        <taxon>Pythiales</taxon>
        <taxon>Pythiaceae</taxon>
        <taxon>Pythium</taxon>
    </lineage>
</organism>
<keyword evidence="1" id="KW-0175">Coiled coil</keyword>